<reference evidence="7" key="2">
    <citation type="submission" date="2023-01" db="EMBL/GenBank/DDBJ databases">
        <title>Draft genome sequence of Agaribacter marinus strain NBRC 110023.</title>
        <authorList>
            <person name="Sun Q."/>
            <person name="Mori K."/>
        </authorList>
    </citation>
    <scope>NUCLEOTIDE SEQUENCE</scope>
    <source>
        <strain evidence="7">NBRC 110023</strain>
    </source>
</reference>
<evidence type="ECO:0000256" key="5">
    <source>
        <dbReference type="SAM" id="SignalP"/>
    </source>
</evidence>
<proteinExistence type="inferred from homology"/>
<evidence type="ECO:0000313" key="8">
    <source>
        <dbReference type="Proteomes" id="UP001156601"/>
    </source>
</evidence>
<dbReference type="AlphaFoldDB" id="A0AA37WJW1"/>
<keyword evidence="8" id="KW-1185">Reference proteome</keyword>
<dbReference type="Proteomes" id="UP001156601">
    <property type="component" value="Unassembled WGS sequence"/>
</dbReference>
<dbReference type="PANTHER" id="PTHR42693:SF53">
    <property type="entry name" value="ENDO-4-O-SULFATASE"/>
    <property type="match status" value="1"/>
</dbReference>
<comment type="similarity">
    <text evidence="1">Belongs to the sulfatase family.</text>
</comment>
<protein>
    <recommendedName>
        <fullName evidence="6">Sulfatase N-terminal domain-containing protein</fullName>
    </recommendedName>
</protein>
<evidence type="ECO:0000259" key="6">
    <source>
        <dbReference type="Pfam" id="PF00884"/>
    </source>
</evidence>
<keyword evidence="2" id="KW-0479">Metal-binding</keyword>
<dbReference type="Gene3D" id="3.40.720.10">
    <property type="entry name" value="Alkaline Phosphatase, subunit A"/>
    <property type="match status" value="1"/>
</dbReference>
<dbReference type="GO" id="GO:0046872">
    <property type="term" value="F:metal ion binding"/>
    <property type="evidence" value="ECO:0007669"/>
    <property type="project" value="UniProtKB-KW"/>
</dbReference>
<evidence type="ECO:0000256" key="2">
    <source>
        <dbReference type="ARBA" id="ARBA00022723"/>
    </source>
</evidence>
<dbReference type="InterPro" id="IPR050738">
    <property type="entry name" value="Sulfatase"/>
</dbReference>
<evidence type="ECO:0000256" key="1">
    <source>
        <dbReference type="ARBA" id="ARBA00008779"/>
    </source>
</evidence>
<dbReference type="InterPro" id="IPR000917">
    <property type="entry name" value="Sulfatase_N"/>
</dbReference>
<keyword evidence="5" id="KW-0732">Signal</keyword>
<dbReference type="EMBL" id="BSOT01000005">
    <property type="protein sequence ID" value="GLR70699.1"/>
    <property type="molecule type" value="Genomic_DNA"/>
</dbReference>
<sequence length="152" mass="16555">MASNLSLMQLKILIMMCSIALPSDSSAQNVPQFGDREQLLPQPPNIVVILADDIGVGDISFYRNRFSKRKPVVSTANIDALAQQGVWFADAHSATALCAPTRYAVMTGKNNYRSYAPWGVWGSFQPNAISAEEPTLGNVLKMQGYNTGFIGK</sequence>
<dbReference type="InterPro" id="IPR017850">
    <property type="entry name" value="Alkaline_phosphatase_core_sf"/>
</dbReference>
<accession>A0AA37WJW1</accession>
<reference evidence="7" key="1">
    <citation type="journal article" date="2014" name="Int. J. Syst. Evol. Microbiol.">
        <title>Complete genome sequence of Corynebacterium casei LMG S-19264T (=DSM 44701T), isolated from a smear-ripened cheese.</title>
        <authorList>
            <consortium name="US DOE Joint Genome Institute (JGI-PGF)"/>
            <person name="Walter F."/>
            <person name="Albersmeier A."/>
            <person name="Kalinowski J."/>
            <person name="Ruckert C."/>
        </authorList>
    </citation>
    <scope>NUCLEOTIDE SEQUENCE</scope>
    <source>
        <strain evidence="7">NBRC 110023</strain>
    </source>
</reference>
<feature type="chain" id="PRO_5041211257" description="Sulfatase N-terminal domain-containing protein" evidence="5">
    <location>
        <begin position="28"/>
        <end position="152"/>
    </location>
</feature>
<dbReference type="Pfam" id="PF00884">
    <property type="entry name" value="Sulfatase"/>
    <property type="match status" value="1"/>
</dbReference>
<gene>
    <name evidence="7" type="ORF">GCM10007852_16070</name>
</gene>
<name>A0AA37WJW1_9ALTE</name>
<keyword evidence="3" id="KW-0378">Hydrolase</keyword>
<dbReference type="GO" id="GO:0004065">
    <property type="term" value="F:arylsulfatase activity"/>
    <property type="evidence" value="ECO:0007669"/>
    <property type="project" value="TreeGrafter"/>
</dbReference>
<keyword evidence="4" id="KW-0106">Calcium</keyword>
<comment type="caution">
    <text evidence="7">The sequence shown here is derived from an EMBL/GenBank/DDBJ whole genome shotgun (WGS) entry which is preliminary data.</text>
</comment>
<organism evidence="7 8">
    <name type="scientific">Agaribacter marinus</name>
    <dbReference type="NCBI Taxonomy" id="1431249"/>
    <lineage>
        <taxon>Bacteria</taxon>
        <taxon>Pseudomonadati</taxon>
        <taxon>Pseudomonadota</taxon>
        <taxon>Gammaproteobacteria</taxon>
        <taxon>Alteromonadales</taxon>
        <taxon>Alteromonadaceae</taxon>
        <taxon>Agaribacter</taxon>
    </lineage>
</organism>
<evidence type="ECO:0000256" key="4">
    <source>
        <dbReference type="ARBA" id="ARBA00022837"/>
    </source>
</evidence>
<dbReference type="InterPro" id="IPR024607">
    <property type="entry name" value="Sulfatase_CS"/>
</dbReference>
<dbReference type="PROSITE" id="PS00523">
    <property type="entry name" value="SULFATASE_1"/>
    <property type="match status" value="1"/>
</dbReference>
<evidence type="ECO:0000256" key="3">
    <source>
        <dbReference type="ARBA" id="ARBA00022801"/>
    </source>
</evidence>
<dbReference type="PANTHER" id="PTHR42693">
    <property type="entry name" value="ARYLSULFATASE FAMILY MEMBER"/>
    <property type="match status" value="1"/>
</dbReference>
<evidence type="ECO:0000313" key="7">
    <source>
        <dbReference type="EMBL" id="GLR70699.1"/>
    </source>
</evidence>
<feature type="domain" description="Sulfatase N-terminal" evidence="6">
    <location>
        <begin position="44"/>
        <end position="152"/>
    </location>
</feature>
<dbReference type="SUPFAM" id="SSF53649">
    <property type="entry name" value="Alkaline phosphatase-like"/>
    <property type="match status" value="1"/>
</dbReference>
<feature type="signal peptide" evidence="5">
    <location>
        <begin position="1"/>
        <end position="27"/>
    </location>
</feature>
<dbReference type="RefSeq" id="WP_284216984.1">
    <property type="nucleotide sequence ID" value="NZ_BSOT01000005.1"/>
</dbReference>